<organism evidence="2 3">
    <name type="scientific">Dreissena polymorpha</name>
    <name type="common">Zebra mussel</name>
    <name type="synonym">Mytilus polymorpha</name>
    <dbReference type="NCBI Taxonomy" id="45954"/>
    <lineage>
        <taxon>Eukaryota</taxon>
        <taxon>Metazoa</taxon>
        <taxon>Spiralia</taxon>
        <taxon>Lophotrochozoa</taxon>
        <taxon>Mollusca</taxon>
        <taxon>Bivalvia</taxon>
        <taxon>Autobranchia</taxon>
        <taxon>Heteroconchia</taxon>
        <taxon>Euheterodonta</taxon>
        <taxon>Imparidentia</taxon>
        <taxon>Neoheterodontei</taxon>
        <taxon>Myida</taxon>
        <taxon>Dreissenoidea</taxon>
        <taxon>Dreissenidae</taxon>
        <taxon>Dreissena</taxon>
    </lineage>
</organism>
<feature type="compositionally biased region" description="Polar residues" evidence="1">
    <location>
        <begin position="233"/>
        <end position="243"/>
    </location>
</feature>
<dbReference type="AlphaFoldDB" id="A0A9D4FU26"/>
<reference evidence="2" key="1">
    <citation type="journal article" date="2019" name="bioRxiv">
        <title>The Genome of the Zebra Mussel, Dreissena polymorpha: A Resource for Invasive Species Research.</title>
        <authorList>
            <person name="McCartney M.A."/>
            <person name="Auch B."/>
            <person name="Kono T."/>
            <person name="Mallez S."/>
            <person name="Zhang Y."/>
            <person name="Obille A."/>
            <person name="Becker A."/>
            <person name="Abrahante J.E."/>
            <person name="Garbe J."/>
            <person name="Badalamenti J.P."/>
            <person name="Herman A."/>
            <person name="Mangelson H."/>
            <person name="Liachko I."/>
            <person name="Sullivan S."/>
            <person name="Sone E.D."/>
            <person name="Koren S."/>
            <person name="Silverstein K.A.T."/>
            <person name="Beckman K.B."/>
            <person name="Gohl D.M."/>
        </authorList>
    </citation>
    <scope>NUCLEOTIDE SEQUENCE</scope>
    <source>
        <strain evidence="2">Duluth1</strain>
        <tissue evidence="2">Whole animal</tissue>
    </source>
</reference>
<evidence type="ECO:0000256" key="1">
    <source>
        <dbReference type="SAM" id="MobiDB-lite"/>
    </source>
</evidence>
<feature type="region of interest" description="Disordered" evidence="1">
    <location>
        <begin position="122"/>
        <end position="282"/>
    </location>
</feature>
<feature type="compositionally biased region" description="Basic and acidic residues" evidence="1">
    <location>
        <begin position="122"/>
        <end position="138"/>
    </location>
</feature>
<dbReference type="EMBL" id="JAIWYP010000006">
    <property type="protein sequence ID" value="KAH3804271.1"/>
    <property type="molecule type" value="Genomic_DNA"/>
</dbReference>
<name>A0A9D4FU26_DREPO</name>
<proteinExistence type="predicted"/>
<feature type="compositionally biased region" description="Polar residues" evidence="1">
    <location>
        <begin position="67"/>
        <end position="81"/>
    </location>
</feature>
<feature type="region of interest" description="Disordered" evidence="1">
    <location>
        <begin position="64"/>
        <end position="98"/>
    </location>
</feature>
<protein>
    <submittedName>
        <fullName evidence="2">Uncharacterized protein</fullName>
    </submittedName>
</protein>
<feature type="region of interest" description="Disordered" evidence="1">
    <location>
        <begin position="352"/>
        <end position="376"/>
    </location>
</feature>
<keyword evidence="3" id="KW-1185">Reference proteome</keyword>
<feature type="compositionally biased region" description="Polar residues" evidence="1">
    <location>
        <begin position="168"/>
        <end position="184"/>
    </location>
</feature>
<reference evidence="2" key="2">
    <citation type="submission" date="2020-11" db="EMBL/GenBank/DDBJ databases">
        <authorList>
            <person name="McCartney M.A."/>
            <person name="Auch B."/>
            <person name="Kono T."/>
            <person name="Mallez S."/>
            <person name="Becker A."/>
            <person name="Gohl D.M."/>
            <person name="Silverstein K.A.T."/>
            <person name="Koren S."/>
            <person name="Bechman K.B."/>
            <person name="Herman A."/>
            <person name="Abrahante J.E."/>
            <person name="Garbe J."/>
        </authorList>
    </citation>
    <scope>NUCLEOTIDE SEQUENCE</scope>
    <source>
        <strain evidence="2">Duluth1</strain>
        <tissue evidence="2">Whole animal</tissue>
    </source>
</reference>
<evidence type="ECO:0000313" key="2">
    <source>
        <dbReference type="EMBL" id="KAH3804271.1"/>
    </source>
</evidence>
<dbReference type="Proteomes" id="UP000828390">
    <property type="component" value="Unassembled WGS sequence"/>
</dbReference>
<feature type="compositionally biased region" description="Basic and acidic residues" evidence="1">
    <location>
        <begin position="249"/>
        <end position="259"/>
    </location>
</feature>
<gene>
    <name evidence="2" type="ORF">DPMN_132555</name>
</gene>
<feature type="compositionally biased region" description="Basic residues" evidence="1">
    <location>
        <begin position="145"/>
        <end position="155"/>
    </location>
</feature>
<comment type="caution">
    <text evidence="2">The sequence shown here is derived from an EMBL/GenBank/DDBJ whole genome shotgun (WGS) entry which is preliminary data.</text>
</comment>
<sequence>MIRNRAQTKFARKDFRRNTLAWESNMNHRAVDASLKTLKIKPIREKSGTAYSYNCRCQRSVREDDYSSSQKRPSLFHQTQDSAKKTERRRSHPSFTDSERKCMKYGCTAYKCEQDKKTDRFMHEKQPDNAKQYSESRESNGVCKTGKRSSQRPVKKQTTFDDFVSSIAKEQSVNNSTTLSPDSNETQKDASASHENITIKTSITSENDTPRVKPSISESSSSNTQSHKDKASLNDNTTVTEKSFLSIPKPDRFMPDSRRQSGTSLLGPASVSPSRTSFTSASDVSVTSSTSVTSLADRIMETRVSQRQEVARSSRSLDSVDEMEYALQNLSIRRQSLNPELIKEIETRTIKSDTGLHSPSNGSVSLDLSRRESRVSPKELNALDDLDPLRKLSVSITSDVGAKKHLPDVMPMAGENSLPIVKRRPGRRIIQE</sequence>
<evidence type="ECO:0000313" key="3">
    <source>
        <dbReference type="Proteomes" id="UP000828390"/>
    </source>
</evidence>
<feature type="compositionally biased region" description="Polar residues" evidence="1">
    <location>
        <begin position="355"/>
        <end position="366"/>
    </location>
</feature>
<accession>A0A9D4FU26</accession>
<feature type="compositionally biased region" description="Low complexity" evidence="1">
    <location>
        <begin position="215"/>
        <end position="225"/>
    </location>
</feature>
<feature type="compositionally biased region" description="Polar residues" evidence="1">
    <location>
        <begin position="193"/>
        <end position="207"/>
    </location>
</feature>